<proteinExistence type="predicted"/>
<dbReference type="Gene3D" id="1.10.3680.10">
    <property type="entry name" value="TerB-like"/>
    <property type="match status" value="1"/>
</dbReference>
<keyword evidence="3" id="KW-1185">Reference proteome</keyword>
<dbReference type="SUPFAM" id="SSF158682">
    <property type="entry name" value="TerB-like"/>
    <property type="match status" value="1"/>
</dbReference>
<reference evidence="3" key="1">
    <citation type="journal article" date="2019" name="Int. J. Syst. Evol. Microbiol.">
        <title>The Global Catalogue of Microorganisms (GCM) 10K type strain sequencing project: providing services to taxonomists for standard genome sequencing and annotation.</title>
        <authorList>
            <consortium name="The Broad Institute Genomics Platform"/>
            <consortium name="The Broad Institute Genome Sequencing Center for Infectious Disease"/>
            <person name="Wu L."/>
            <person name="Ma J."/>
        </authorList>
    </citation>
    <scope>NUCLEOTIDE SEQUENCE [LARGE SCALE GENOMIC DNA]</scope>
    <source>
        <strain evidence="3">KCTC 52237</strain>
    </source>
</reference>
<comment type="caution">
    <text evidence="2">The sequence shown here is derived from an EMBL/GenBank/DDBJ whole genome shotgun (WGS) entry which is preliminary data.</text>
</comment>
<dbReference type="Pfam" id="PF04391">
    <property type="entry name" value="DUF533"/>
    <property type="match status" value="1"/>
</dbReference>
<dbReference type="InterPro" id="IPR029024">
    <property type="entry name" value="TerB-like"/>
</dbReference>
<evidence type="ECO:0000313" key="2">
    <source>
        <dbReference type="EMBL" id="MFC3114954.1"/>
    </source>
</evidence>
<dbReference type="InterPro" id="IPR007486">
    <property type="entry name" value="YebE"/>
</dbReference>
<dbReference type="RefSeq" id="WP_378116761.1">
    <property type="nucleotide sequence ID" value="NZ_JBHRTF010000002.1"/>
</dbReference>
<feature type="compositionally biased region" description="Low complexity" evidence="1">
    <location>
        <begin position="31"/>
        <end position="54"/>
    </location>
</feature>
<organism evidence="2 3">
    <name type="scientific">Cellvibrio fontiphilus</name>
    <dbReference type="NCBI Taxonomy" id="1815559"/>
    <lineage>
        <taxon>Bacteria</taxon>
        <taxon>Pseudomonadati</taxon>
        <taxon>Pseudomonadota</taxon>
        <taxon>Gammaproteobacteria</taxon>
        <taxon>Cellvibrionales</taxon>
        <taxon>Cellvibrionaceae</taxon>
        <taxon>Cellvibrio</taxon>
    </lineage>
</organism>
<name>A0ABV7FGC8_9GAMM</name>
<dbReference type="Proteomes" id="UP001595555">
    <property type="component" value="Unassembled WGS sequence"/>
</dbReference>
<feature type="region of interest" description="Disordered" evidence="1">
    <location>
        <begin position="21"/>
        <end position="54"/>
    </location>
</feature>
<dbReference type="CDD" id="cd07178">
    <property type="entry name" value="terB_like_YebE"/>
    <property type="match status" value="1"/>
</dbReference>
<sequence>MNTTNLLNQLLKAGSDLLQNKGGSAQAGGWPPSTNSQSSNHNQPQNDSSPLGSLAGLLSGKGGAALAGGALGLLLGSKQGRKMGGKVLTYGGLAALGVIAYKAYGNWQNQQKGAAAPAPQTIDRLPPAQAEQHSRAILIALIAAAKADGHVDDRERQLIDEEIGKLTQDRDLLGWMDQELKKPLDPAAIAAVATSPEMAAEMYLASILMVDEENFMERAYLQELAKQLRIAPELQTELNTQAKQAIQLCN</sequence>
<evidence type="ECO:0000256" key="1">
    <source>
        <dbReference type="SAM" id="MobiDB-lite"/>
    </source>
</evidence>
<gene>
    <name evidence="2" type="ORF">ACFODX_05230</name>
</gene>
<accession>A0ABV7FGC8</accession>
<evidence type="ECO:0000313" key="3">
    <source>
        <dbReference type="Proteomes" id="UP001595555"/>
    </source>
</evidence>
<dbReference type="EMBL" id="JBHRTF010000002">
    <property type="protein sequence ID" value="MFC3114954.1"/>
    <property type="molecule type" value="Genomic_DNA"/>
</dbReference>
<protein>
    <submittedName>
        <fullName evidence="2">Tellurite resistance TerB family protein</fullName>
    </submittedName>
</protein>